<evidence type="ECO:0000259" key="2">
    <source>
        <dbReference type="PROSITE" id="PS50234"/>
    </source>
</evidence>
<evidence type="ECO:0000313" key="4">
    <source>
        <dbReference type="Proteomes" id="UP001166293"/>
    </source>
</evidence>
<feature type="region of interest" description="Disordered" evidence="1">
    <location>
        <begin position="289"/>
        <end position="326"/>
    </location>
</feature>
<dbReference type="PANTHER" id="PTHR43473:SF2">
    <property type="entry name" value="MAGNESIUM-CHELATASE SUBUNIT CHLD, CHLOROPLASTIC"/>
    <property type="match status" value="1"/>
</dbReference>
<accession>A0ABS6N6J1</accession>
<protein>
    <submittedName>
        <fullName evidence="3">Magnesium chelatase subunit D</fullName>
        <ecNumber evidence="3">6.6.1.1</ecNumber>
    </submittedName>
</protein>
<dbReference type="NCBIfam" id="NF009943">
    <property type="entry name" value="PRK13406.1"/>
    <property type="match status" value="1"/>
</dbReference>
<dbReference type="InterPro" id="IPR002035">
    <property type="entry name" value="VWF_A"/>
</dbReference>
<dbReference type="EC" id="6.6.1.1" evidence="3"/>
<keyword evidence="4" id="KW-1185">Reference proteome</keyword>
<feature type="compositionally biased region" description="Basic residues" evidence="1">
    <location>
        <begin position="305"/>
        <end position="314"/>
    </location>
</feature>
<dbReference type="PROSITE" id="PS50234">
    <property type="entry name" value="VWFA"/>
    <property type="match status" value="1"/>
</dbReference>
<dbReference type="Pfam" id="PF17863">
    <property type="entry name" value="AAA_lid_2"/>
    <property type="match status" value="1"/>
</dbReference>
<dbReference type="Pfam" id="PF13519">
    <property type="entry name" value="VWA_2"/>
    <property type="match status" value="1"/>
</dbReference>
<dbReference type="PANTHER" id="PTHR43473">
    <property type="entry name" value="MAGNESIUM-CHELATASE SUBUNIT CHLD, CHLOROPLASTIC"/>
    <property type="match status" value="1"/>
</dbReference>
<dbReference type="EMBL" id="JAHRWL010000001">
    <property type="protein sequence ID" value="MBV2359398.1"/>
    <property type="molecule type" value="Genomic_DNA"/>
</dbReference>
<dbReference type="SMART" id="SM00327">
    <property type="entry name" value="VWA"/>
    <property type="match status" value="1"/>
</dbReference>
<dbReference type="InterPro" id="IPR041628">
    <property type="entry name" value="ChlI/MoxR_AAA_lid"/>
</dbReference>
<dbReference type="RefSeq" id="WP_217777209.1">
    <property type="nucleotide sequence ID" value="NZ_JAHRWL010000001.1"/>
</dbReference>
<feature type="region of interest" description="Disordered" evidence="1">
    <location>
        <begin position="243"/>
        <end position="267"/>
    </location>
</feature>
<name>A0ABS6N6J1_9RHOB</name>
<sequence>MIDSAAEIWIAGHLARALLAVDPAGLGGLHLRARASATRDAFLRSGVSGPMPGCRISPSIDDSQLLGGVDIAATLAKGRLVLSRGLLAGCGTLTLATAERCSPGLAARLAQRIDSGHGPVVIVLDEGAEESEAAPPSLTERLAFLVDLDGIRLQDMAEPVFTETDITSAQDRLADVIIPDHAVAAITVAAARFGIASMRAPLFALRAARAHAALSGRPSVISDDLAIAAQLVLAHRATCMPDDAADDLQDPGSPENRDSCSDGPLSDLPKDMLVEAVRAVLPPRMLKALVTDTPQPRAAGNGSGNRKRGNRRGRPLPARPGKPHSGARIDVIATLRAAAPWQTLRRKAPPDRAGLLLRPSDIHLKRYEERSDRLIVFAVDASGSSAMARLAETKGAVELLLAEAYAQRDHVALIAFRGTGAEMVLPPTRSLVQTKRRLAGLPGGGGTPLAAGLQASADIMRRARDQGLSPVLALLTDGRANVPLPGRNGRAAAIEDAERMALQIRELNIASAVVDTGIRPQRDLQNLAATLGACYLPLPRADARTLSKAIGSAIGA</sequence>
<dbReference type="Proteomes" id="UP001166293">
    <property type="component" value="Unassembled WGS sequence"/>
</dbReference>
<evidence type="ECO:0000256" key="1">
    <source>
        <dbReference type="SAM" id="MobiDB-lite"/>
    </source>
</evidence>
<keyword evidence="3" id="KW-0436">Ligase</keyword>
<reference evidence="3" key="1">
    <citation type="submission" date="2021-06" db="EMBL/GenBank/DDBJ databases">
        <title>Thalassococcus sp. CAU 1522 isolated from sea sand, Republic of Korea.</title>
        <authorList>
            <person name="Kim W."/>
        </authorList>
    </citation>
    <scope>NUCLEOTIDE SEQUENCE</scope>
    <source>
        <strain evidence="3">CAU 1522</strain>
    </source>
</reference>
<evidence type="ECO:0000313" key="3">
    <source>
        <dbReference type="EMBL" id="MBV2359398.1"/>
    </source>
</evidence>
<comment type="caution">
    <text evidence="3">The sequence shown here is derived from an EMBL/GenBank/DDBJ whole genome shotgun (WGS) entry which is preliminary data.</text>
</comment>
<organism evidence="3 4">
    <name type="scientific">Thalassococcus arenae</name>
    <dbReference type="NCBI Taxonomy" id="2851652"/>
    <lineage>
        <taxon>Bacteria</taxon>
        <taxon>Pseudomonadati</taxon>
        <taxon>Pseudomonadota</taxon>
        <taxon>Alphaproteobacteria</taxon>
        <taxon>Rhodobacterales</taxon>
        <taxon>Roseobacteraceae</taxon>
        <taxon>Thalassococcus</taxon>
    </lineage>
</organism>
<feature type="domain" description="VWFA" evidence="2">
    <location>
        <begin position="374"/>
        <end position="554"/>
    </location>
</feature>
<gene>
    <name evidence="3" type="ORF">KUH32_06410</name>
</gene>
<dbReference type="GO" id="GO:0016851">
    <property type="term" value="F:magnesium chelatase activity"/>
    <property type="evidence" value="ECO:0007669"/>
    <property type="project" value="UniProtKB-EC"/>
</dbReference>
<proteinExistence type="predicted"/>